<dbReference type="InterPro" id="IPR025705">
    <property type="entry name" value="Beta_hexosaminidase_sua/sub"/>
</dbReference>
<evidence type="ECO:0000256" key="1">
    <source>
        <dbReference type="ARBA" id="ARBA00001231"/>
    </source>
</evidence>
<proteinExistence type="inferred from homology"/>
<dbReference type="Pfam" id="PF02838">
    <property type="entry name" value="Glyco_hydro_20b"/>
    <property type="match status" value="1"/>
</dbReference>
<dbReference type="GO" id="GO:0004563">
    <property type="term" value="F:beta-N-acetylhexosaminidase activity"/>
    <property type="evidence" value="ECO:0007669"/>
    <property type="project" value="UniProtKB-EC"/>
</dbReference>
<protein>
    <recommendedName>
        <fullName evidence="3">beta-N-acetylhexosaminidase</fullName>
        <ecNumber evidence="3">3.2.1.52</ecNumber>
    </recommendedName>
</protein>
<dbReference type="GO" id="GO:0016020">
    <property type="term" value="C:membrane"/>
    <property type="evidence" value="ECO:0007669"/>
    <property type="project" value="TreeGrafter"/>
</dbReference>
<comment type="catalytic activity">
    <reaction evidence="1">
        <text>Hydrolysis of terminal non-reducing N-acetyl-D-hexosamine residues in N-acetyl-beta-D-hexosaminides.</text>
        <dbReference type="EC" id="3.2.1.52"/>
    </reaction>
</comment>
<feature type="domain" description="Beta-hexosaminidase bacterial type N-terminal" evidence="8">
    <location>
        <begin position="26"/>
        <end position="159"/>
    </location>
</feature>
<dbReference type="Proteomes" id="UP000475117">
    <property type="component" value="Chromosome"/>
</dbReference>
<dbReference type="InterPro" id="IPR029018">
    <property type="entry name" value="Hex-like_dom2"/>
</dbReference>
<dbReference type="GO" id="GO:0005975">
    <property type="term" value="P:carbohydrate metabolic process"/>
    <property type="evidence" value="ECO:0007669"/>
    <property type="project" value="InterPro"/>
</dbReference>
<dbReference type="EMBL" id="CP066776">
    <property type="protein sequence ID" value="QQL46028.1"/>
    <property type="molecule type" value="Genomic_DNA"/>
</dbReference>
<name>A0A6B3LBL4_9BACT</name>
<gene>
    <name evidence="9" type="ORF">G3M56_005460</name>
</gene>
<keyword evidence="5" id="KW-0326">Glycosidase</keyword>
<evidence type="ECO:0000256" key="6">
    <source>
        <dbReference type="PIRSR" id="PIRSR625705-1"/>
    </source>
</evidence>
<evidence type="ECO:0000259" key="8">
    <source>
        <dbReference type="Pfam" id="PF02838"/>
    </source>
</evidence>
<dbReference type="EC" id="3.2.1.52" evidence="3"/>
<dbReference type="SUPFAM" id="SSF51445">
    <property type="entry name" value="(Trans)glycosidases"/>
    <property type="match status" value="1"/>
</dbReference>
<feature type="active site" description="Proton donor" evidence="6">
    <location>
        <position position="327"/>
    </location>
</feature>
<dbReference type="RefSeq" id="WP_164365720.1">
    <property type="nucleotide sequence ID" value="NZ_CP066776.1"/>
</dbReference>
<reference evidence="9 10" key="1">
    <citation type="submission" date="2020-12" db="EMBL/GenBank/DDBJ databases">
        <title>Sulforoseuscoccus oceanibium gen. nov., sp. nov., a representative of the phylum Verrucomicrobia with special cytoplasmic membrane, and proposal of Sulforoseuscoccusaceae fam. nov.</title>
        <authorList>
            <person name="Xi F."/>
        </authorList>
    </citation>
    <scope>NUCLEOTIDE SEQUENCE [LARGE SCALE GENOMIC DNA]</scope>
    <source>
        <strain evidence="9 10">T37</strain>
    </source>
</reference>
<evidence type="ECO:0000256" key="5">
    <source>
        <dbReference type="ARBA" id="ARBA00023295"/>
    </source>
</evidence>
<feature type="domain" description="Glycoside hydrolase family 20 catalytic" evidence="7">
    <location>
        <begin position="163"/>
        <end position="513"/>
    </location>
</feature>
<evidence type="ECO:0000256" key="2">
    <source>
        <dbReference type="ARBA" id="ARBA00006285"/>
    </source>
</evidence>
<dbReference type="PANTHER" id="PTHR22600">
    <property type="entry name" value="BETA-HEXOSAMINIDASE"/>
    <property type="match status" value="1"/>
</dbReference>
<dbReference type="CDD" id="cd06563">
    <property type="entry name" value="GH20_chitobiase-like"/>
    <property type="match status" value="1"/>
</dbReference>
<organism evidence="9 10">
    <name type="scientific">Sulfuriroseicoccus oceanibius</name>
    <dbReference type="NCBI Taxonomy" id="2707525"/>
    <lineage>
        <taxon>Bacteria</taxon>
        <taxon>Pseudomonadati</taxon>
        <taxon>Verrucomicrobiota</taxon>
        <taxon>Verrucomicrobiia</taxon>
        <taxon>Verrucomicrobiales</taxon>
        <taxon>Verrucomicrobiaceae</taxon>
        <taxon>Sulfuriroseicoccus</taxon>
    </lineage>
</organism>
<evidence type="ECO:0000256" key="3">
    <source>
        <dbReference type="ARBA" id="ARBA00012663"/>
    </source>
</evidence>
<dbReference type="PRINTS" id="PR00738">
    <property type="entry name" value="GLHYDRLASE20"/>
</dbReference>
<comment type="similarity">
    <text evidence="2">Belongs to the glycosyl hydrolase 20 family.</text>
</comment>
<dbReference type="Gene3D" id="3.20.20.80">
    <property type="entry name" value="Glycosidases"/>
    <property type="match status" value="1"/>
</dbReference>
<dbReference type="Pfam" id="PF13287">
    <property type="entry name" value="Fn3_assoc"/>
    <property type="match status" value="1"/>
</dbReference>
<dbReference type="InterPro" id="IPR017853">
    <property type="entry name" value="GH"/>
</dbReference>
<dbReference type="InterPro" id="IPR026876">
    <property type="entry name" value="Fn3_assoc_repeat"/>
</dbReference>
<keyword evidence="4 9" id="KW-0378">Hydrolase</keyword>
<accession>A0A6B3LBL4</accession>
<sequence length="743" mass="81854">MNLRSTTMMGLLCAAGVLAPLQAADVSVIPQPVQVAELSGAPFAVTAETKLTFSAEGAREAAELLAESLRTPTGLELVVGQADAAAAGAVHFELVKMDGLDPEAYQLVVENGGVVIKAGAAAGLINGVQTFRQLLPNEVFAQAKADGVEWSVPAVKIFDEPGYEWRGMMLDVSRYFLTKEYVMRYIDMMAAHKMNVLHWHLIDDCGWRLEIKKYPKLTEIGAWRGEGDQRHGGFYTHEDVREVVEYARKRNVTVVPEIEMPAHTLSALVAYPELGCFGKQFTMPTKHSISPEIYCVGKETTWKFLEDVMAEVAELFPAEYVHIGGDEAKYDRWNQCPDCQGRVKEEGLKNSHELQGWATDRLGEILKKHNKRIIGWAEVLDCGVASDTGIMAWNNPNHVKNGAANGHPVVSSLVRHTYFDTPESKLPGEKPGARWTPPVSLSDAYNWNPTPAGLTKEQEKNILGVNGCIWTDMFLHAPQLTDRPDEGTTRSEAYVDYLSLPRMSALAEVGWTPTDKRDYQDFLERMSSHYLRYQQAGYNFRLPVPSMQVRRMPDGALEVAGSSPIDGGAVHYTLDGSQPDANSPTLDGKVSAPKDAQVKAVTVAADGMTSLVYTFTDQVSKFAKYGTQIGEWKSGQVGDRKPKEVIFDATGLIDRNGTYVVTFLYTGGRQRLDIDGIEIVRNDVDSMGKDIHHGFTGGQAKNNEYTVKVDGYETGASFKVKALIYGDEGSDSNGVVLIRRKED</sequence>
<dbReference type="AlphaFoldDB" id="A0A6B3LBL4"/>
<evidence type="ECO:0000256" key="4">
    <source>
        <dbReference type="ARBA" id="ARBA00022801"/>
    </source>
</evidence>
<evidence type="ECO:0000313" key="9">
    <source>
        <dbReference type="EMBL" id="QQL46028.1"/>
    </source>
</evidence>
<dbReference type="KEGG" id="soa:G3M56_005460"/>
<evidence type="ECO:0000259" key="7">
    <source>
        <dbReference type="Pfam" id="PF00728"/>
    </source>
</evidence>
<dbReference type="Gene3D" id="3.30.379.10">
    <property type="entry name" value="Chitobiase/beta-hexosaminidase domain 2-like"/>
    <property type="match status" value="1"/>
</dbReference>
<dbReference type="PANTHER" id="PTHR22600:SF57">
    <property type="entry name" value="BETA-N-ACETYLHEXOSAMINIDASE"/>
    <property type="match status" value="1"/>
</dbReference>
<dbReference type="GO" id="GO:0030203">
    <property type="term" value="P:glycosaminoglycan metabolic process"/>
    <property type="evidence" value="ECO:0007669"/>
    <property type="project" value="TreeGrafter"/>
</dbReference>
<dbReference type="Pfam" id="PF00728">
    <property type="entry name" value="Glyco_hydro_20"/>
    <property type="match status" value="1"/>
</dbReference>
<dbReference type="InterPro" id="IPR015882">
    <property type="entry name" value="HEX_bac_N"/>
</dbReference>
<evidence type="ECO:0000313" key="10">
    <source>
        <dbReference type="Proteomes" id="UP000475117"/>
    </source>
</evidence>
<dbReference type="SUPFAM" id="SSF55545">
    <property type="entry name" value="beta-N-acetylhexosaminidase-like domain"/>
    <property type="match status" value="1"/>
</dbReference>
<dbReference type="InterPro" id="IPR015883">
    <property type="entry name" value="Glyco_hydro_20_cat"/>
</dbReference>
<keyword evidence="10" id="KW-1185">Reference proteome</keyword>